<dbReference type="EC" id="5.6.2.4" evidence="7"/>
<evidence type="ECO:0000256" key="1">
    <source>
        <dbReference type="ARBA" id="ARBA00022741"/>
    </source>
</evidence>
<dbReference type="InterPro" id="IPR014016">
    <property type="entry name" value="UvrD-like_ATP-bd"/>
</dbReference>
<name>A0ABP8IBU0_9BACT</name>
<dbReference type="InterPro" id="IPR014017">
    <property type="entry name" value="DNA_helicase_UvrD-like_C"/>
</dbReference>
<dbReference type="Gene3D" id="3.40.50.300">
    <property type="entry name" value="P-loop containing nucleotide triphosphate hydrolases"/>
    <property type="match status" value="3"/>
</dbReference>
<evidence type="ECO:0000256" key="7">
    <source>
        <dbReference type="ARBA" id="ARBA00034808"/>
    </source>
</evidence>
<dbReference type="SUPFAM" id="SSF52540">
    <property type="entry name" value="P-loop containing nucleoside triphosphate hydrolases"/>
    <property type="match status" value="1"/>
</dbReference>
<organism evidence="13 14">
    <name type="scientific">Hymenobacter saemangeumensis</name>
    <dbReference type="NCBI Taxonomy" id="1084522"/>
    <lineage>
        <taxon>Bacteria</taxon>
        <taxon>Pseudomonadati</taxon>
        <taxon>Bacteroidota</taxon>
        <taxon>Cytophagia</taxon>
        <taxon>Cytophagales</taxon>
        <taxon>Hymenobacteraceae</taxon>
        <taxon>Hymenobacter</taxon>
    </lineage>
</organism>
<feature type="domain" description="UvrD-like helicase ATP-binding" evidence="11">
    <location>
        <begin position="1"/>
        <end position="494"/>
    </location>
</feature>
<proteinExistence type="predicted"/>
<evidence type="ECO:0000256" key="3">
    <source>
        <dbReference type="ARBA" id="ARBA00022806"/>
    </source>
</evidence>
<feature type="region of interest" description="Disordered" evidence="10">
    <location>
        <begin position="903"/>
        <end position="922"/>
    </location>
</feature>
<protein>
    <recommendedName>
        <fullName evidence="7">DNA 3'-5' helicase</fullName>
        <ecNumber evidence="7">5.6.2.4</ecNumber>
    </recommendedName>
</protein>
<dbReference type="PROSITE" id="PS51217">
    <property type="entry name" value="UVRD_HELICASE_CTER"/>
    <property type="match status" value="1"/>
</dbReference>
<dbReference type="PROSITE" id="PS51198">
    <property type="entry name" value="UVRD_HELICASE_ATP_BIND"/>
    <property type="match status" value="1"/>
</dbReference>
<evidence type="ECO:0000256" key="5">
    <source>
        <dbReference type="ARBA" id="ARBA00023235"/>
    </source>
</evidence>
<evidence type="ECO:0000256" key="2">
    <source>
        <dbReference type="ARBA" id="ARBA00022801"/>
    </source>
</evidence>
<dbReference type="InterPro" id="IPR000212">
    <property type="entry name" value="DNA_helicase_UvrD/REP"/>
</dbReference>
<feature type="binding site" evidence="9">
    <location>
        <begin position="10"/>
        <end position="17"/>
    </location>
    <ligand>
        <name>ATP</name>
        <dbReference type="ChEBI" id="CHEBI:30616"/>
    </ligand>
</feature>
<keyword evidence="4 9" id="KW-0067">ATP-binding</keyword>
<evidence type="ECO:0000256" key="9">
    <source>
        <dbReference type="PROSITE-ProRule" id="PRU00560"/>
    </source>
</evidence>
<accession>A0ABP8IBU0</accession>
<dbReference type="InterPro" id="IPR027417">
    <property type="entry name" value="P-loop_NTPase"/>
</dbReference>
<dbReference type="Pfam" id="PF13361">
    <property type="entry name" value="UvrD_C"/>
    <property type="match status" value="1"/>
</dbReference>
<dbReference type="EMBL" id="BAABGZ010000018">
    <property type="protein sequence ID" value="GAA4355585.1"/>
    <property type="molecule type" value="Genomic_DNA"/>
</dbReference>
<gene>
    <name evidence="13" type="ORF">GCM10023185_18540</name>
</gene>
<keyword evidence="2 9" id="KW-0378">Hydrolase</keyword>
<comment type="catalytic activity">
    <reaction evidence="8">
        <text>ATP + H2O = ADP + phosphate + H(+)</text>
        <dbReference type="Rhea" id="RHEA:13065"/>
        <dbReference type="ChEBI" id="CHEBI:15377"/>
        <dbReference type="ChEBI" id="CHEBI:15378"/>
        <dbReference type="ChEBI" id="CHEBI:30616"/>
        <dbReference type="ChEBI" id="CHEBI:43474"/>
        <dbReference type="ChEBI" id="CHEBI:456216"/>
        <dbReference type="EC" id="5.6.2.4"/>
    </reaction>
</comment>
<keyword evidence="3 9" id="KW-0347">Helicase</keyword>
<evidence type="ECO:0000259" key="12">
    <source>
        <dbReference type="PROSITE" id="PS51217"/>
    </source>
</evidence>
<sequence>MPPSFRIYSSSAGSGKTYQLTKEYLLLALGSDDPAYFKRILAITFTNDAAGEMKERIVGALRRFAYPEAGKTDTLLEEVAQELALPTDEVKRRASETFRLVLYHYADFAVSTIDSFVQRIVTAFTRELGLPATFEVELDTDAVLQTAVATLLDKVNRDPNSKLLSQTLAEYALGQADEGKSWSRLPEELAGFGRALFNESVQEAVTQLGQLSLADFRRLDKEIRARRAEIEAAFAQTRDLAAAILAEAGVSEEDLYRGKQGIASYVQKGVALLEPEAAPNSYVRATLEEDKWYSGKVKSPADKLRVDAVKEPLRELVATIEQLRIKYGPDYILLSGMQPYLFHASLLSELNKLVEQISRERNVVLISEFNRRIASIVLTEPVPFLYERLGEKYQHLLIDEFQDTSVLQWNNLLPLVENTIANGHSSLAVGDAKQAIYRWRGGEMEQILRLHQRNTPALVSRAREEDMRELLRLRYETLDHAIEPRALQTNYRSAREIINFNNEFFEAVSERHDELELVRGIYDEEAGQEVPAGQTTQCTGHVELLFTQPNAPALLYDPAAGTYTTEPLPGHLPETLLNYDESTCYLTLQLVEQALRDGFRLADIAVLCRTRNASKVIAKFLKERGYDIISADSLALEFAEVVNLLVSIFRVLHQPADTLARAEALLLVDKVVRRLAPTPARARRIAAVANDKHAQPFFDELRELGFDVQEQETGNLGLYELAERLLNVFGLLGRNGESEYLFRFLDLTLEYSLKFGNNLGNFITYWEERKGRISINAPGGRDAITITTVHKAKGLAYGVVIVPFADWSLEPYRGTLLWGHLEGEHKPLADMPDVAVVSLGKSLQQTVLAAQYNEEREKTFLEGLNTLYVAFTRPRHRLYVISKRPKEASSSSSKEVANSLFLVSGSSEQPETKNQKPETPATARSVADMLHGYLLGRGLWDEEKMSFILSQGSAREPETKNQEAATSNFLLTNLSSAPWDDRLKLRRHATQLFDFDEQQRIGEWNRKLHYGLRRLLTAADVGRVATQLVAEGIISSREKAELTESLTRVVTDPRLAPYFAPHLSVETEREILVGGVRLRDYKPDRVVLEPSLEEHHRAGGRVTLLDFKLPPPQEKHKRQIRNYATLFEQLGYAEVKGIIYYFGTGEVVEV</sequence>
<evidence type="ECO:0000259" key="11">
    <source>
        <dbReference type="PROSITE" id="PS51198"/>
    </source>
</evidence>
<evidence type="ECO:0000313" key="13">
    <source>
        <dbReference type="EMBL" id="GAA4355585.1"/>
    </source>
</evidence>
<dbReference type="RefSeq" id="WP_345235751.1">
    <property type="nucleotide sequence ID" value="NZ_BAABGZ010000018.1"/>
</dbReference>
<reference evidence="14" key="1">
    <citation type="journal article" date="2019" name="Int. J. Syst. Evol. Microbiol.">
        <title>The Global Catalogue of Microorganisms (GCM) 10K type strain sequencing project: providing services to taxonomists for standard genome sequencing and annotation.</title>
        <authorList>
            <consortium name="The Broad Institute Genomics Platform"/>
            <consortium name="The Broad Institute Genome Sequencing Center for Infectious Disease"/>
            <person name="Wu L."/>
            <person name="Ma J."/>
        </authorList>
    </citation>
    <scope>NUCLEOTIDE SEQUENCE [LARGE SCALE GENOMIC DNA]</scope>
    <source>
        <strain evidence="14">JCM 17923</strain>
    </source>
</reference>
<dbReference type="Proteomes" id="UP001501153">
    <property type="component" value="Unassembled WGS sequence"/>
</dbReference>
<keyword evidence="1 9" id="KW-0547">Nucleotide-binding</keyword>
<dbReference type="Pfam" id="PF00580">
    <property type="entry name" value="UvrD-helicase"/>
    <property type="match status" value="2"/>
</dbReference>
<evidence type="ECO:0000256" key="6">
    <source>
        <dbReference type="ARBA" id="ARBA00034617"/>
    </source>
</evidence>
<evidence type="ECO:0000256" key="10">
    <source>
        <dbReference type="SAM" id="MobiDB-lite"/>
    </source>
</evidence>
<dbReference type="PANTHER" id="PTHR11070:SF67">
    <property type="entry name" value="DNA 3'-5' HELICASE"/>
    <property type="match status" value="1"/>
</dbReference>
<evidence type="ECO:0000256" key="4">
    <source>
        <dbReference type="ARBA" id="ARBA00022840"/>
    </source>
</evidence>
<comment type="catalytic activity">
    <reaction evidence="6">
        <text>Couples ATP hydrolysis with the unwinding of duplex DNA by translocating in the 3'-5' direction.</text>
        <dbReference type="EC" id="5.6.2.4"/>
    </reaction>
</comment>
<evidence type="ECO:0000256" key="8">
    <source>
        <dbReference type="ARBA" id="ARBA00048988"/>
    </source>
</evidence>
<keyword evidence="5" id="KW-0413">Isomerase</keyword>
<evidence type="ECO:0000313" key="14">
    <source>
        <dbReference type="Proteomes" id="UP001501153"/>
    </source>
</evidence>
<dbReference type="PANTHER" id="PTHR11070">
    <property type="entry name" value="UVRD / RECB / PCRA DNA HELICASE FAMILY MEMBER"/>
    <property type="match status" value="1"/>
</dbReference>
<keyword evidence="14" id="KW-1185">Reference proteome</keyword>
<dbReference type="Gene3D" id="1.10.3170.10">
    <property type="entry name" value="Recbcd, chain B, domain 2"/>
    <property type="match status" value="1"/>
</dbReference>
<comment type="caution">
    <text evidence="13">The sequence shown here is derived from an EMBL/GenBank/DDBJ whole genome shotgun (WGS) entry which is preliminary data.</text>
</comment>
<feature type="domain" description="UvrD-like helicase C-terminal" evidence="12">
    <location>
        <begin position="542"/>
        <end position="794"/>
    </location>
</feature>